<evidence type="ECO:0000313" key="3">
    <source>
        <dbReference type="Proteomes" id="UP000699042"/>
    </source>
</evidence>
<evidence type="ECO:0000313" key="2">
    <source>
        <dbReference type="EMBL" id="KAG7058274.1"/>
    </source>
</evidence>
<accession>A0A9P7RIQ2</accession>
<feature type="region of interest" description="Disordered" evidence="1">
    <location>
        <begin position="1"/>
        <end position="22"/>
    </location>
</feature>
<gene>
    <name evidence="2" type="ORF">JMJ77_005651</name>
</gene>
<dbReference type="EMBL" id="JAESDN010000001">
    <property type="protein sequence ID" value="KAG7058274.1"/>
    <property type="molecule type" value="Genomic_DNA"/>
</dbReference>
<name>A0A9P7RIQ2_9PEZI</name>
<proteinExistence type="predicted"/>
<keyword evidence="3" id="KW-1185">Reference proteome</keyword>
<dbReference type="AlphaFoldDB" id="A0A9P7RIQ2"/>
<reference evidence="2" key="1">
    <citation type="submission" date="2021-05" db="EMBL/GenBank/DDBJ databases">
        <title>Comparative genomics of three Colletotrichum scovillei strains and genetic complementation revealed genes involved fungal growth and virulence on chili pepper.</title>
        <authorList>
            <person name="Hsieh D.-K."/>
            <person name="Chuang S.-C."/>
            <person name="Chen C.-Y."/>
            <person name="Chao Y.-T."/>
            <person name="Lu M.-Y.J."/>
            <person name="Lee M.-H."/>
            <person name="Shih M.-C."/>
        </authorList>
    </citation>
    <scope>NUCLEOTIDE SEQUENCE</scope>
    <source>
        <strain evidence="2">Coll-153</strain>
    </source>
</reference>
<protein>
    <submittedName>
        <fullName evidence="2">Uncharacterized protein</fullName>
    </submittedName>
</protein>
<evidence type="ECO:0000256" key="1">
    <source>
        <dbReference type="SAM" id="MobiDB-lite"/>
    </source>
</evidence>
<dbReference type="Proteomes" id="UP000699042">
    <property type="component" value="Unassembled WGS sequence"/>
</dbReference>
<sequence>MLASHGPSAFLSGSSPSAPTERGCCTSATFFGSSQAQSSGPVDRVVIRHIFLSGLTRRGCQGMRWEISVAAQ</sequence>
<organism evidence="2 3">
    <name type="scientific">Colletotrichum scovillei</name>
    <dbReference type="NCBI Taxonomy" id="1209932"/>
    <lineage>
        <taxon>Eukaryota</taxon>
        <taxon>Fungi</taxon>
        <taxon>Dikarya</taxon>
        <taxon>Ascomycota</taxon>
        <taxon>Pezizomycotina</taxon>
        <taxon>Sordariomycetes</taxon>
        <taxon>Hypocreomycetidae</taxon>
        <taxon>Glomerellales</taxon>
        <taxon>Glomerellaceae</taxon>
        <taxon>Colletotrichum</taxon>
        <taxon>Colletotrichum acutatum species complex</taxon>
    </lineage>
</organism>
<comment type="caution">
    <text evidence="2">The sequence shown here is derived from an EMBL/GenBank/DDBJ whole genome shotgun (WGS) entry which is preliminary data.</text>
</comment>